<gene>
    <name evidence="2" type="ORF">H9804_03695</name>
</gene>
<comment type="caution">
    <text evidence="2">The sequence shown here is derived from an EMBL/GenBank/DDBJ whole genome shotgun (WGS) entry which is preliminary data.</text>
</comment>
<organism evidence="2 3">
    <name type="scientific">Candidatus Mucispirillum faecigallinarum</name>
    <dbReference type="NCBI Taxonomy" id="2838699"/>
    <lineage>
        <taxon>Bacteria</taxon>
        <taxon>Pseudomonadati</taxon>
        <taxon>Deferribacterota</taxon>
        <taxon>Deferribacteres</taxon>
        <taxon>Deferribacterales</taxon>
        <taxon>Mucispirillaceae</taxon>
        <taxon>Mucispirillum</taxon>
    </lineage>
</organism>
<reference evidence="2" key="2">
    <citation type="submission" date="2021-04" db="EMBL/GenBank/DDBJ databases">
        <authorList>
            <person name="Gilroy R."/>
        </authorList>
    </citation>
    <scope>NUCLEOTIDE SEQUENCE</scope>
    <source>
        <strain evidence="2">ChiW4-1371</strain>
    </source>
</reference>
<dbReference type="AlphaFoldDB" id="A0A9D2GU20"/>
<name>A0A9D2GU20_9BACT</name>
<feature type="transmembrane region" description="Helical" evidence="1">
    <location>
        <begin position="20"/>
        <end position="36"/>
    </location>
</feature>
<evidence type="ECO:0000313" key="3">
    <source>
        <dbReference type="Proteomes" id="UP000824176"/>
    </source>
</evidence>
<dbReference type="EMBL" id="DXAQ01000057">
    <property type="protein sequence ID" value="HIZ89025.1"/>
    <property type="molecule type" value="Genomic_DNA"/>
</dbReference>
<keyword evidence="1" id="KW-0812">Transmembrane</keyword>
<accession>A0A9D2GU20</accession>
<protein>
    <submittedName>
        <fullName evidence="2">Uncharacterized protein</fullName>
    </submittedName>
</protein>
<proteinExistence type="predicted"/>
<dbReference type="Proteomes" id="UP000824176">
    <property type="component" value="Unassembled WGS sequence"/>
</dbReference>
<evidence type="ECO:0000256" key="1">
    <source>
        <dbReference type="SAM" id="Phobius"/>
    </source>
</evidence>
<keyword evidence="1" id="KW-1133">Transmembrane helix</keyword>
<keyword evidence="1" id="KW-0472">Membrane</keyword>
<sequence length="48" mass="5718">MARQHGKKYSLINLKKHITIADRILLLIIMHIYFFTNSSENQKFSLKI</sequence>
<reference evidence="2" key="1">
    <citation type="journal article" date="2021" name="PeerJ">
        <title>Extensive microbial diversity within the chicken gut microbiome revealed by metagenomics and culture.</title>
        <authorList>
            <person name="Gilroy R."/>
            <person name="Ravi A."/>
            <person name="Getino M."/>
            <person name="Pursley I."/>
            <person name="Horton D.L."/>
            <person name="Alikhan N.F."/>
            <person name="Baker D."/>
            <person name="Gharbi K."/>
            <person name="Hall N."/>
            <person name="Watson M."/>
            <person name="Adriaenssens E.M."/>
            <person name="Foster-Nyarko E."/>
            <person name="Jarju S."/>
            <person name="Secka A."/>
            <person name="Antonio M."/>
            <person name="Oren A."/>
            <person name="Chaudhuri R.R."/>
            <person name="La Ragione R."/>
            <person name="Hildebrand F."/>
            <person name="Pallen M.J."/>
        </authorList>
    </citation>
    <scope>NUCLEOTIDE SEQUENCE</scope>
    <source>
        <strain evidence="2">ChiW4-1371</strain>
    </source>
</reference>
<evidence type="ECO:0000313" key="2">
    <source>
        <dbReference type="EMBL" id="HIZ89025.1"/>
    </source>
</evidence>